<dbReference type="InterPro" id="IPR001828">
    <property type="entry name" value="ANF_lig-bd_rcpt"/>
</dbReference>
<dbReference type="GO" id="GO:0004672">
    <property type="term" value="F:protein kinase activity"/>
    <property type="evidence" value="ECO:0007669"/>
    <property type="project" value="InterPro"/>
</dbReference>
<comment type="subcellular location">
    <subcellularLocation>
        <location evidence="1">Photoreceptor outer segment membrane</location>
        <topology evidence="1">Single-pass type I membrane protein</topology>
    </subcellularLocation>
</comment>
<dbReference type="InterPro" id="IPR001170">
    <property type="entry name" value="ANPR/GUC"/>
</dbReference>
<comment type="similarity">
    <text evidence="15">Belongs to the adenylyl cyclase class-4/guanylyl cyclase family.</text>
</comment>
<dbReference type="STRING" id="69293.ENSGACP00000001206"/>
<evidence type="ECO:0000259" key="18">
    <source>
        <dbReference type="PROSITE" id="PS50011"/>
    </source>
</evidence>
<keyword evidence="8" id="KW-0342">GTP-binding</keyword>
<proteinExistence type="inferred from homology"/>
<reference evidence="20" key="2">
    <citation type="submission" date="2025-08" db="UniProtKB">
        <authorList>
            <consortium name="Ensembl"/>
        </authorList>
    </citation>
    <scope>IDENTIFICATION</scope>
</reference>
<dbReference type="OMA" id="XENSSNI"/>
<keyword evidence="7" id="KW-1133">Transmembrane helix</keyword>
<organism evidence="20 21">
    <name type="scientific">Gasterosteus aculeatus aculeatus</name>
    <name type="common">three-spined stickleback</name>
    <dbReference type="NCBI Taxonomy" id="481459"/>
    <lineage>
        <taxon>Eukaryota</taxon>
        <taxon>Metazoa</taxon>
        <taxon>Chordata</taxon>
        <taxon>Craniata</taxon>
        <taxon>Vertebrata</taxon>
        <taxon>Euteleostomi</taxon>
        <taxon>Actinopterygii</taxon>
        <taxon>Neopterygii</taxon>
        <taxon>Teleostei</taxon>
        <taxon>Neoteleostei</taxon>
        <taxon>Acanthomorphata</taxon>
        <taxon>Eupercaria</taxon>
        <taxon>Perciformes</taxon>
        <taxon>Cottioidei</taxon>
        <taxon>Gasterosteales</taxon>
        <taxon>Gasterosteidae</taxon>
        <taxon>Gasterosteus</taxon>
    </lineage>
</organism>
<dbReference type="PROSITE" id="PS50125">
    <property type="entry name" value="GUANYLATE_CYCLASE_2"/>
    <property type="match status" value="1"/>
</dbReference>
<dbReference type="FunCoup" id="G3N7C9">
    <property type="interactions" value="1333"/>
</dbReference>
<evidence type="ECO:0000256" key="7">
    <source>
        <dbReference type="ARBA" id="ARBA00022989"/>
    </source>
</evidence>
<dbReference type="InterPro" id="IPR029787">
    <property type="entry name" value="Nucleotide_cyclase"/>
</dbReference>
<keyword evidence="14 16" id="KW-0141">cGMP biosynthesis</keyword>
<evidence type="ECO:0000256" key="12">
    <source>
        <dbReference type="ARBA" id="ARBA00023180"/>
    </source>
</evidence>
<feature type="domain" description="Guanylate cyclase" evidence="19">
    <location>
        <begin position="840"/>
        <end position="969"/>
    </location>
</feature>
<evidence type="ECO:0000256" key="15">
    <source>
        <dbReference type="RuleBase" id="RU000405"/>
    </source>
</evidence>
<dbReference type="Gene3D" id="6.10.250.780">
    <property type="match status" value="1"/>
</dbReference>
<keyword evidence="3" id="KW-0597">Phosphoprotein</keyword>
<protein>
    <recommendedName>
        <fullName evidence="2 16">Guanylate cyclase</fullName>
        <ecNumber evidence="2 16">4.6.1.2</ecNumber>
    </recommendedName>
</protein>
<dbReference type="SMART" id="SM00220">
    <property type="entry name" value="S_TKc"/>
    <property type="match status" value="1"/>
</dbReference>
<dbReference type="InterPro" id="IPR000719">
    <property type="entry name" value="Prot_kinase_dom"/>
</dbReference>
<evidence type="ECO:0000256" key="5">
    <source>
        <dbReference type="ARBA" id="ARBA00022729"/>
    </source>
</evidence>
<evidence type="ECO:0000256" key="17">
    <source>
        <dbReference type="SAM" id="Coils"/>
    </source>
</evidence>
<dbReference type="EC" id="4.6.1.2" evidence="2 16"/>
<dbReference type="GO" id="GO:0005886">
    <property type="term" value="C:plasma membrane"/>
    <property type="evidence" value="ECO:0007669"/>
    <property type="project" value="TreeGrafter"/>
</dbReference>
<sequence>MTPTHKGHSGPTPTKCPVMGKCDPFKCFNVTLAVILPQSNTDYPWAWPRIGPALERAVQTVNADPALLPGHHLAYVYKNSEDKQGICSESVAALMAVDLKLANDPWAFIGPGCSYTSSPVGLFTTHWDVPMVTAGASAAAFYGGVYPSITNTGPTHKKLGRFALRICQHFGWRQHVMLVFSDDKVDDRPCYFAVEGLYMELQSINITVVNMAFNEKELPMNYSEILANIQNDVMFVCCSPDVFRKLMVEFRRADLPHEQYVFFYIDVFGGSLDAGHKLYGQSSRCFISLCSFGFQSVKILTYREPQNREYRQFVQNLKADAERSFNFNIKDSLMNIIAGGFYDGVMLFTRALNETMSVSAGRPPGKVVTKRMWNRTFYGQWSLEISPCCSPARRDLLHREACRPQLNSDFSLFQIVLVYNSSEEQLNATAGAALHWPGGVVPPDVPVCGFKNDNPACLTSQKMKLEKELVAQLWRMSWDDIQMSNQDKVLRSGSRVTLSLRGSNCGSLMTGDGNLQVFAKTGYYKGNIVAIKHTNRKRIELNRKLLFELKHMRDIQNEHLTRFIGACIDPPDTCIITEYCSRGSLQDILENDSITLDWMFKYSLINDIVKGMLFLHNSVIVSHGKLKSSNCVVDNRFVLKITDYGLSSLRSPGDSATDAHAYYAQRLWMAPELLRMEAPPPQGTQKGDVYSFGIVLQEVALRQGAFYLEGSPLSPKEIVDRVVLGEWPCLRPTVDPQNHSPELGQLMQRCWAEEPTERPEFNHVRLLLRKESRTNILDNLLSRMEQYANNLEELVEERTQAYHEEKRKAEALLYQILPHSVAEQLKRGETVQAEAFDSVTIYFSDIVGFTAIAAESTPMQVVTLLNDLYTCFDAIIDNFDVYKVETIGDAYMVVSGLPVRNGKLHGREIGRMALALLDAVRSFRTRHLSEPLRLRIGLHSGPVCAGVVGLKMPRYCLFGDTVNTSSRMESSGEALKIHVSAATRDVLLEFNCFQLERRGDVELKGKGKMTTYWLLGESGGQ</sequence>
<dbReference type="Gene3D" id="3.30.70.1230">
    <property type="entry name" value="Nucleotide cyclase"/>
    <property type="match status" value="1"/>
</dbReference>
<keyword evidence="17" id="KW-0175">Coiled coil</keyword>
<dbReference type="Pfam" id="PF01094">
    <property type="entry name" value="ANF_receptor"/>
    <property type="match status" value="1"/>
</dbReference>
<evidence type="ECO:0000256" key="3">
    <source>
        <dbReference type="ARBA" id="ARBA00022553"/>
    </source>
</evidence>
<dbReference type="InterPro" id="IPR001054">
    <property type="entry name" value="A/G_cyclase"/>
</dbReference>
<keyword evidence="11" id="KW-0675">Receptor</keyword>
<dbReference type="GO" id="GO:0004016">
    <property type="term" value="F:adenylate cyclase activity"/>
    <property type="evidence" value="ECO:0007669"/>
    <property type="project" value="TreeGrafter"/>
</dbReference>
<evidence type="ECO:0000256" key="13">
    <source>
        <dbReference type="ARBA" id="ARBA00023239"/>
    </source>
</evidence>
<comment type="catalytic activity">
    <reaction evidence="16">
        <text>GTP = 3',5'-cyclic GMP + diphosphate</text>
        <dbReference type="Rhea" id="RHEA:13665"/>
        <dbReference type="ChEBI" id="CHEBI:33019"/>
        <dbReference type="ChEBI" id="CHEBI:37565"/>
        <dbReference type="ChEBI" id="CHEBI:57746"/>
        <dbReference type="EC" id="4.6.1.2"/>
    </reaction>
</comment>
<dbReference type="GO" id="GO:0004383">
    <property type="term" value="F:guanylate cyclase activity"/>
    <property type="evidence" value="ECO:0007669"/>
    <property type="project" value="UniProtKB-EC"/>
</dbReference>
<dbReference type="Ensembl" id="ENSGACT00000001206.2">
    <property type="protein sequence ID" value="ENSGACP00000001206.2"/>
    <property type="gene ID" value="ENSGACG00000000923.2"/>
</dbReference>
<accession>G3N7C9</accession>
<evidence type="ECO:0000256" key="10">
    <source>
        <dbReference type="ARBA" id="ARBA00023157"/>
    </source>
</evidence>
<dbReference type="Proteomes" id="UP000007635">
    <property type="component" value="Chromosome XX"/>
</dbReference>
<dbReference type="InterPro" id="IPR001245">
    <property type="entry name" value="Ser-Thr/Tyr_kinase_cat_dom"/>
</dbReference>
<dbReference type="InterPro" id="IPR028082">
    <property type="entry name" value="Peripla_BP_I"/>
</dbReference>
<evidence type="ECO:0000256" key="11">
    <source>
        <dbReference type="ARBA" id="ARBA00023170"/>
    </source>
</evidence>
<evidence type="ECO:0000256" key="2">
    <source>
        <dbReference type="ARBA" id="ARBA00012202"/>
    </source>
</evidence>
<dbReference type="InterPro" id="IPR018297">
    <property type="entry name" value="A/G_cyclase_CS"/>
</dbReference>
<dbReference type="Gene3D" id="3.40.50.2300">
    <property type="match status" value="3"/>
</dbReference>
<dbReference type="AlphaFoldDB" id="G3N7C9"/>
<dbReference type="InterPro" id="IPR011645">
    <property type="entry name" value="HNOB_dom_associated"/>
</dbReference>
<dbReference type="InParanoid" id="G3N7C9"/>
<evidence type="ECO:0000256" key="14">
    <source>
        <dbReference type="ARBA" id="ARBA00023293"/>
    </source>
</evidence>
<keyword evidence="5" id="KW-0732">Signal</keyword>
<dbReference type="PANTHER" id="PTHR11920">
    <property type="entry name" value="GUANYLYL CYCLASE"/>
    <property type="match status" value="1"/>
</dbReference>
<dbReference type="Pfam" id="PF07714">
    <property type="entry name" value="PK_Tyr_Ser-Thr"/>
    <property type="match status" value="1"/>
</dbReference>
<dbReference type="GO" id="GO:0007168">
    <property type="term" value="P:receptor guanylyl cyclase signaling pathway"/>
    <property type="evidence" value="ECO:0007669"/>
    <property type="project" value="TreeGrafter"/>
</dbReference>
<dbReference type="GO" id="GO:0005525">
    <property type="term" value="F:GTP binding"/>
    <property type="evidence" value="ECO:0007669"/>
    <property type="project" value="UniProtKB-KW"/>
</dbReference>
<evidence type="ECO:0000256" key="1">
    <source>
        <dbReference type="ARBA" id="ARBA00004451"/>
    </source>
</evidence>
<dbReference type="Pfam" id="PF00211">
    <property type="entry name" value="Guanylate_cyc"/>
    <property type="match status" value="1"/>
</dbReference>
<keyword evidence="4" id="KW-0812">Transmembrane</keyword>
<dbReference type="InterPro" id="IPR050401">
    <property type="entry name" value="Cyclic_nucleotide_synthase"/>
</dbReference>
<feature type="coiled-coil region" evidence="17">
    <location>
        <begin position="777"/>
        <end position="808"/>
    </location>
</feature>
<evidence type="ECO:0000256" key="4">
    <source>
        <dbReference type="ARBA" id="ARBA00022692"/>
    </source>
</evidence>
<feature type="domain" description="Protein kinase" evidence="18">
    <location>
        <begin position="504"/>
        <end position="768"/>
    </location>
</feature>
<evidence type="ECO:0000256" key="16">
    <source>
        <dbReference type="RuleBase" id="RU003431"/>
    </source>
</evidence>
<dbReference type="FunFam" id="1.10.510.10:FF:000270">
    <property type="entry name" value="Guanylate cyclase"/>
    <property type="match status" value="1"/>
</dbReference>
<dbReference type="FunFam" id="3.30.200.20:FF:001106">
    <property type="entry name" value="Guanylate cyclase"/>
    <property type="match status" value="1"/>
</dbReference>
<evidence type="ECO:0000256" key="6">
    <source>
        <dbReference type="ARBA" id="ARBA00022741"/>
    </source>
</evidence>
<dbReference type="Pfam" id="PF07701">
    <property type="entry name" value="HNOBA"/>
    <property type="match status" value="1"/>
</dbReference>
<evidence type="ECO:0000256" key="8">
    <source>
        <dbReference type="ARBA" id="ARBA00023134"/>
    </source>
</evidence>
<dbReference type="SMART" id="SM00044">
    <property type="entry name" value="CYCc"/>
    <property type="match status" value="1"/>
</dbReference>
<keyword evidence="21" id="KW-1185">Reference proteome</keyword>
<dbReference type="GeneTree" id="ENSGT00940000156985"/>
<dbReference type="CDD" id="cd07302">
    <property type="entry name" value="CHD"/>
    <property type="match status" value="1"/>
</dbReference>
<dbReference type="SUPFAM" id="SSF56112">
    <property type="entry name" value="Protein kinase-like (PK-like)"/>
    <property type="match status" value="1"/>
</dbReference>
<reference evidence="20 21" key="1">
    <citation type="journal article" date="2021" name="G3 (Bethesda)">
        <title>Improved contiguity of the threespine stickleback genome using long-read sequencing.</title>
        <authorList>
            <person name="Nath S."/>
            <person name="Shaw D.E."/>
            <person name="White M.A."/>
        </authorList>
    </citation>
    <scope>NUCLEOTIDE SEQUENCE [LARGE SCALE GENOMIC DNA]</scope>
    <source>
        <strain evidence="20 21">Lake Benthic</strain>
    </source>
</reference>
<dbReference type="eggNOG" id="KOG1023">
    <property type="taxonomic scope" value="Eukaryota"/>
</dbReference>
<keyword evidence="13 15" id="KW-0456">Lyase</keyword>
<keyword evidence="10" id="KW-1015">Disulfide bond</keyword>
<dbReference type="SUPFAM" id="SSF55073">
    <property type="entry name" value="Nucleotide cyclase"/>
    <property type="match status" value="1"/>
</dbReference>
<dbReference type="GO" id="GO:0005524">
    <property type="term" value="F:ATP binding"/>
    <property type="evidence" value="ECO:0007669"/>
    <property type="project" value="InterPro"/>
</dbReference>
<dbReference type="PROSITE" id="PS50011">
    <property type="entry name" value="PROTEIN_KINASE_DOM"/>
    <property type="match status" value="1"/>
</dbReference>
<dbReference type="GO" id="GO:0035556">
    <property type="term" value="P:intracellular signal transduction"/>
    <property type="evidence" value="ECO:0007669"/>
    <property type="project" value="InterPro"/>
</dbReference>
<dbReference type="PRINTS" id="PR00255">
    <property type="entry name" value="NATPEPTIDER"/>
</dbReference>
<dbReference type="PANTHER" id="PTHR11920:SF483">
    <property type="entry name" value="GUANYLATE CYCLASE"/>
    <property type="match status" value="1"/>
</dbReference>
<dbReference type="FunFam" id="3.30.70.1230:FF:000004">
    <property type="entry name" value="Guanylate cyclase"/>
    <property type="match status" value="1"/>
</dbReference>
<name>G3N7C9_GASAC</name>
<keyword evidence="9" id="KW-0472">Membrane</keyword>
<dbReference type="PROSITE" id="PS00452">
    <property type="entry name" value="GUANYLATE_CYCLASE_1"/>
    <property type="match status" value="1"/>
</dbReference>
<dbReference type="InterPro" id="IPR011009">
    <property type="entry name" value="Kinase-like_dom_sf"/>
</dbReference>
<dbReference type="Gene3D" id="1.10.510.10">
    <property type="entry name" value="Transferase(Phosphotransferase) domain 1"/>
    <property type="match status" value="1"/>
</dbReference>
<dbReference type="Bgee" id="ENSGACG00000000923">
    <property type="expression patterns" value="Expressed in intestinal epithelial cell and 8 other cell types or tissues"/>
</dbReference>
<evidence type="ECO:0000313" key="20">
    <source>
        <dbReference type="Ensembl" id="ENSGACP00000001206.2"/>
    </source>
</evidence>
<evidence type="ECO:0000256" key="9">
    <source>
        <dbReference type="ARBA" id="ARBA00023136"/>
    </source>
</evidence>
<keyword evidence="6" id="KW-0547">Nucleotide-binding</keyword>
<evidence type="ECO:0000259" key="19">
    <source>
        <dbReference type="PROSITE" id="PS50125"/>
    </source>
</evidence>
<dbReference type="CDD" id="cd14042">
    <property type="entry name" value="PK_GC-A_B"/>
    <property type="match status" value="1"/>
</dbReference>
<keyword evidence="12" id="KW-0325">Glycoprotein</keyword>
<evidence type="ECO:0000313" key="21">
    <source>
        <dbReference type="Proteomes" id="UP000007635"/>
    </source>
</evidence>
<dbReference type="SUPFAM" id="SSF53822">
    <property type="entry name" value="Periplasmic binding protein-like I"/>
    <property type="match status" value="1"/>
</dbReference>
<reference evidence="20" key="3">
    <citation type="submission" date="2025-09" db="UniProtKB">
        <authorList>
            <consortium name="Ensembl"/>
        </authorList>
    </citation>
    <scope>IDENTIFICATION</scope>
</reference>
<dbReference type="GO" id="GO:0001653">
    <property type="term" value="F:peptide receptor activity"/>
    <property type="evidence" value="ECO:0007669"/>
    <property type="project" value="TreeGrafter"/>
</dbReference>